<feature type="compositionally biased region" description="Polar residues" evidence="1">
    <location>
        <begin position="77"/>
        <end position="94"/>
    </location>
</feature>
<evidence type="ECO:0000313" key="3">
    <source>
        <dbReference type="Proteomes" id="UP001214638"/>
    </source>
</evidence>
<evidence type="ECO:0000256" key="1">
    <source>
        <dbReference type="SAM" id="MobiDB-lite"/>
    </source>
</evidence>
<dbReference type="EMBL" id="JALLKP010000003">
    <property type="protein sequence ID" value="KAK2196092.1"/>
    <property type="molecule type" value="Genomic_DNA"/>
</dbReference>
<dbReference type="GeneID" id="94336989"/>
<dbReference type="RefSeq" id="XP_067802934.1">
    <property type="nucleotide sequence ID" value="XM_067947712.1"/>
</dbReference>
<feature type="compositionally biased region" description="Polar residues" evidence="1">
    <location>
        <begin position="189"/>
        <end position="200"/>
    </location>
</feature>
<sequence>MASLFKSLFGGFNNAATGEDFTEAHLGEENNFYYNEKYKRWMMRGEEKLQGEESTPKSDESKPTPAANAIFPPPPSTSTGPRQGTNRNTLTSGDLYTRIPGVEILGDDTKDTKATPSPLAQIPVAPKSHFTPQNSAPSTSRAQDSVYTDLMTNLLEPFEKIEIKTNESSPEQEKTSGESESSGITTSSRQQSETEFQSSV</sequence>
<protein>
    <submittedName>
        <fullName evidence="2">Uncharacterized protein</fullName>
    </submittedName>
</protein>
<feature type="compositionally biased region" description="Basic and acidic residues" evidence="1">
    <location>
        <begin position="157"/>
        <end position="177"/>
    </location>
</feature>
<reference evidence="2" key="1">
    <citation type="journal article" date="2023" name="Nat. Microbiol.">
        <title>Babesia duncani multi-omics identifies virulence factors and drug targets.</title>
        <authorList>
            <person name="Singh P."/>
            <person name="Lonardi S."/>
            <person name="Liang Q."/>
            <person name="Vydyam P."/>
            <person name="Khabirova E."/>
            <person name="Fang T."/>
            <person name="Gihaz S."/>
            <person name="Thekkiniath J."/>
            <person name="Munshi M."/>
            <person name="Abel S."/>
            <person name="Ciampossin L."/>
            <person name="Batugedara G."/>
            <person name="Gupta M."/>
            <person name="Lu X.M."/>
            <person name="Lenz T."/>
            <person name="Chakravarty S."/>
            <person name="Cornillot E."/>
            <person name="Hu Y."/>
            <person name="Ma W."/>
            <person name="Gonzalez L.M."/>
            <person name="Sanchez S."/>
            <person name="Estrada K."/>
            <person name="Sanchez-Flores A."/>
            <person name="Montero E."/>
            <person name="Harb O.S."/>
            <person name="Le Roch K.G."/>
            <person name="Mamoun C.B."/>
        </authorList>
    </citation>
    <scope>NUCLEOTIDE SEQUENCE</scope>
    <source>
        <strain evidence="2">WA1</strain>
    </source>
</reference>
<accession>A0AAD9UNQ6</accession>
<feature type="compositionally biased region" description="Low complexity" evidence="1">
    <location>
        <begin position="178"/>
        <end position="188"/>
    </location>
</feature>
<organism evidence="2 3">
    <name type="scientific">Babesia duncani</name>
    <dbReference type="NCBI Taxonomy" id="323732"/>
    <lineage>
        <taxon>Eukaryota</taxon>
        <taxon>Sar</taxon>
        <taxon>Alveolata</taxon>
        <taxon>Apicomplexa</taxon>
        <taxon>Aconoidasida</taxon>
        <taxon>Piroplasmida</taxon>
        <taxon>Babesiidae</taxon>
        <taxon>Babesia</taxon>
    </lineage>
</organism>
<feature type="compositionally biased region" description="Basic and acidic residues" evidence="1">
    <location>
        <begin position="48"/>
        <end position="62"/>
    </location>
</feature>
<feature type="region of interest" description="Disordered" evidence="1">
    <location>
        <begin position="48"/>
        <end position="200"/>
    </location>
</feature>
<feature type="compositionally biased region" description="Polar residues" evidence="1">
    <location>
        <begin position="130"/>
        <end position="146"/>
    </location>
</feature>
<evidence type="ECO:0000313" key="2">
    <source>
        <dbReference type="EMBL" id="KAK2196092.1"/>
    </source>
</evidence>
<proteinExistence type="predicted"/>
<keyword evidence="3" id="KW-1185">Reference proteome</keyword>
<name>A0AAD9UNQ6_9APIC</name>
<dbReference type="Proteomes" id="UP001214638">
    <property type="component" value="Unassembled WGS sequence"/>
</dbReference>
<dbReference type="KEGG" id="bdw:94336989"/>
<dbReference type="AlphaFoldDB" id="A0AAD9UNQ6"/>
<gene>
    <name evidence="2" type="ORF">BdWA1_002692</name>
</gene>
<comment type="caution">
    <text evidence="2">The sequence shown here is derived from an EMBL/GenBank/DDBJ whole genome shotgun (WGS) entry which is preliminary data.</text>
</comment>